<dbReference type="WBParaSite" id="L893_g24960.t2">
    <property type="protein sequence ID" value="L893_g24960.t2"/>
    <property type="gene ID" value="L893_g24960"/>
</dbReference>
<proteinExistence type="predicted"/>
<feature type="compositionally biased region" description="Basic and acidic residues" evidence="1">
    <location>
        <begin position="122"/>
        <end position="134"/>
    </location>
</feature>
<name>A0A1I7ZCG7_9BILA</name>
<protein>
    <submittedName>
        <fullName evidence="3">CX9C domain-containing protein</fullName>
    </submittedName>
</protein>
<evidence type="ECO:0000313" key="2">
    <source>
        <dbReference type="Proteomes" id="UP000095287"/>
    </source>
</evidence>
<sequence length="144" mass="16459">MPCLRTIVSQVDKKCNAECAIKSEKTLSKEQKLKATCKQVECNTLCYFENFSKYCPDAKDLLMRINLRQTQELTRATPSHQVEKMEAECRNIHDLNYMKMPHQPPANARADQGYSKSPGGDDGGRMQEHPRPELYEDAFCGDLK</sequence>
<feature type="region of interest" description="Disordered" evidence="1">
    <location>
        <begin position="98"/>
        <end position="144"/>
    </location>
</feature>
<evidence type="ECO:0000313" key="3">
    <source>
        <dbReference type="WBParaSite" id="L893_g24960.t2"/>
    </source>
</evidence>
<dbReference type="Proteomes" id="UP000095287">
    <property type="component" value="Unplaced"/>
</dbReference>
<accession>A0A1I7ZCG7</accession>
<dbReference type="AlphaFoldDB" id="A0A1I7ZCG7"/>
<evidence type="ECO:0000256" key="1">
    <source>
        <dbReference type="SAM" id="MobiDB-lite"/>
    </source>
</evidence>
<keyword evidence="2" id="KW-1185">Reference proteome</keyword>
<organism evidence="2 3">
    <name type="scientific">Steinernema glaseri</name>
    <dbReference type="NCBI Taxonomy" id="37863"/>
    <lineage>
        <taxon>Eukaryota</taxon>
        <taxon>Metazoa</taxon>
        <taxon>Ecdysozoa</taxon>
        <taxon>Nematoda</taxon>
        <taxon>Chromadorea</taxon>
        <taxon>Rhabditida</taxon>
        <taxon>Tylenchina</taxon>
        <taxon>Panagrolaimomorpha</taxon>
        <taxon>Strongyloidoidea</taxon>
        <taxon>Steinernematidae</taxon>
        <taxon>Steinernema</taxon>
    </lineage>
</organism>
<reference evidence="3" key="1">
    <citation type="submission" date="2016-11" db="UniProtKB">
        <authorList>
            <consortium name="WormBaseParasite"/>
        </authorList>
    </citation>
    <scope>IDENTIFICATION</scope>
</reference>